<evidence type="ECO:0000313" key="2">
    <source>
        <dbReference type="EMBL" id="SHF32112.1"/>
    </source>
</evidence>
<dbReference type="EMBL" id="FQUR01000025">
    <property type="protein sequence ID" value="SHF32112.1"/>
    <property type="molecule type" value="Genomic_DNA"/>
</dbReference>
<accession>A0A1M5AQA9</accession>
<keyword evidence="3" id="KW-1185">Reference proteome</keyword>
<name>A0A1M5AQA9_9THEO</name>
<sequence length="376" mass="44075">MPKSVVFLRSNPIAPDPRVEKASKALFRNGYKVYIVGWDREGKFKSENLTHADIIRLYIPARFGSGIRNLPYLIKWNIRLMLWLFKHRKKYDYIHACDFDTILPAFVMKVFFGKKVVYDIFDFYSDMLRRVPNIIKRIIKKIDLKIISKVDVVIIADENRKCQIKGSSPRKLIVIYNSPERLNSIDDIEIEINDNKEVIFQISYVGLLQVERGLLEMIEIVKRHPEWRLHLAGYGGDEDTIISVIKDCNNIKFYGRVSYKDALKINKLSDVMFATYDPKIPNHVFSSANKLFEAMMLGKPIIVARNTGMDKLVLKYDLGRVVEYGDLNELEKVLTEFSLMNDKDKKLFAERVKKIYNDYFSWDKMEERLVSLYNNL</sequence>
<dbReference type="CDD" id="cd03794">
    <property type="entry name" value="GT4_WbuB-like"/>
    <property type="match status" value="1"/>
</dbReference>
<dbReference type="GO" id="GO:0016757">
    <property type="term" value="F:glycosyltransferase activity"/>
    <property type="evidence" value="ECO:0007669"/>
    <property type="project" value="InterPro"/>
</dbReference>
<gene>
    <name evidence="2" type="ORF">SAMN02745195_02360</name>
</gene>
<evidence type="ECO:0000313" key="3">
    <source>
        <dbReference type="Proteomes" id="UP000184127"/>
    </source>
</evidence>
<dbReference type="Gene3D" id="3.40.50.2000">
    <property type="entry name" value="Glycogen Phosphorylase B"/>
    <property type="match status" value="2"/>
</dbReference>
<dbReference type="SUPFAM" id="SSF53756">
    <property type="entry name" value="UDP-Glycosyltransferase/glycogen phosphorylase"/>
    <property type="match status" value="1"/>
</dbReference>
<dbReference type="Pfam" id="PF00534">
    <property type="entry name" value="Glycos_transf_1"/>
    <property type="match status" value="1"/>
</dbReference>
<keyword evidence="2" id="KW-0808">Transferase</keyword>
<dbReference type="AlphaFoldDB" id="A0A1M5AQA9"/>
<evidence type="ECO:0000259" key="1">
    <source>
        <dbReference type="Pfam" id="PF00534"/>
    </source>
</evidence>
<dbReference type="PANTHER" id="PTHR12526">
    <property type="entry name" value="GLYCOSYLTRANSFERASE"/>
    <property type="match status" value="1"/>
</dbReference>
<dbReference type="RefSeq" id="WP_072969543.1">
    <property type="nucleotide sequence ID" value="NZ_FQUR01000025.1"/>
</dbReference>
<feature type="domain" description="Glycosyl transferase family 1" evidence="1">
    <location>
        <begin position="200"/>
        <end position="346"/>
    </location>
</feature>
<dbReference type="PANTHER" id="PTHR12526:SF630">
    <property type="entry name" value="GLYCOSYLTRANSFERASE"/>
    <property type="match status" value="1"/>
</dbReference>
<reference evidence="3" key="1">
    <citation type="submission" date="2016-11" db="EMBL/GenBank/DDBJ databases">
        <authorList>
            <person name="Varghese N."/>
            <person name="Submissions S."/>
        </authorList>
    </citation>
    <scope>NUCLEOTIDE SEQUENCE [LARGE SCALE GENOMIC DNA]</scope>
    <source>
        <strain evidence="3">DSM 18761</strain>
    </source>
</reference>
<protein>
    <submittedName>
        <fullName evidence="2">Glycosyltransferase involved in cell wall bisynthesis</fullName>
    </submittedName>
</protein>
<dbReference type="InterPro" id="IPR001296">
    <property type="entry name" value="Glyco_trans_1"/>
</dbReference>
<dbReference type="Proteomes" id="UP000184127">
    <property type="component" value="Unassembled WGS sequence"/>
</dbReference>
<proteinExistence type="predicted"/>
<organism evidence="2 3">
    <name type="scientific">Thermoanaerobacter uzonensis DSM 18761</name>
    <dbReference type="NCBI Taxonomy" id="1123369"/>
    <lineage>
        <taxon>Bacteria</taxon>
        <taxon>Bacillati</taxon>
        <taxon>Bacillota</taxon>
        <taxon>Clostridia</taxon>
        <taxon>Thermoanaerobacterales</taxon>
        <taxon>Thermoanaerobacteraceae</taxon>
        <taxon>Thermoanaerobacter</taxon>
    </lineage>
</organism>